<feature type="compositionally biased region" description="Basic and acidic residues" evidence="1">
    <location>
        <begin position="272"/>
        <end position="344"/>
    </location>
</feature>
<dbReference type="Gene3D" id="3.30.160.60">
    <property type="entry name" value="Classic Zinc Finger"/>
    <property type="match status" value="1"/>
</dbReference>
<proteinExistence type="predicted"/>
<dbReference type="InterPro" id="IPR013087">
    <property type="entry name" value="Znf_C2H2_type"/>
</dbReference>
<dbReference type="Proteomes" id="UP001292094">
    <property type="component" value="Unassembled WGS sequence"/>
</dbReference>
<feature type="region of interest" description="Disordered" evidence="1">
    <location>
        <begin position="213"/>
        <end position="473"/>
    </location>
</feature>
<feature type="compositionally biased region" description="Low complexity" evidence="1">
    <location>
        <begin position="1"/>
        <end position="12"/>
    </location>
</feature>
<feature type="compositionally biased region" description="Basic and acidic residues" evidence="1">
    <location>
        <begin position="227"/>
        <end position="245"/>
    </location>
</feature>
<name>A0AAE1PS17_9EUCA</name>
<dbReference type="PROSITE" id="PS00028">
    <property type="entry name" value="ZINC_FINGER_C2H2_1"/>
    <property type="match status" value="1"/>
</dbReference>
<organism evidence="3 4">
    <name type="scientific">Petrolisthes manimaculis</name>
    <dbReference type="NCBI Taxonomy" id="1843537"/>
    <lineage>
        <taxon>Eukaryota</taxon>
        <taxon>Metazoa</taxon>
        <taxon>Ecdysozoa</taxon>
        <taxon>Arthropoda</taxon>
        <taxon>Crustacea</taxon>
        <taxon>Multicrustacea</taxon>
        <taxon>Malacostraca</taxon>
        <taxon>Eumalacostraca</taxon>
        <taxon>Eucarida</taxon>
        <taxon>Decapoda</taxon>
        <taxon>Pleocyemata</taxon>
        <taxon>Anomura</taxon>
        <taxon>Galatheoidea</taxon>
        <taxon>Porcellanidae</taxon>
        <taxon>Petrolisthes</taxon>
    </lineage>
</organism>
<evidence type="ECO:0000313" key="3">
    <source>
        <dbReference type="EMBL" id="KAK4312267.1"/>
    </source>
</evidence>
<feature type="compositionally biased region" description="Gly residues" evidence="1">
    <location>
        <begin position="262"/>
        <end position="271"/>
    </location>
</feature>
<dbReference type="AlphaFoldDB" id="A0AAE1PS17"/>
<dbReference type="InterPro" id="IPR036236">
    <property type="entry name" value="Znf_C2H2_sf"/>
</dbReference>
<keyword evidence="4" id="KW-1185">Reference proteome</keyword>
<feature type="compositionally biased region" description="Polar residues" evidence="1">
    <location>
        <begin position="75"/>
        <end position="91"/>
    </location>
</feature>
<feature type="compositionally biased region" description="Pro residues" evidence="1">
    <location>
        <begin position="445"/>
        <end position="463"/>
    </location>
</feature>
<feature type="compositionally biased region" description="Basic and acidic residues" evidence="1">
    <location>
        <begin position="92"/>
        <end position="122"/>
    </location>
</feature>
<feature type="domain" description="C2H2-type" evidence="2">
    <location>
        <begin position="181"/>
        <end position="203"/>
    </location>
</feature>
<reference evidence="3" key="1">
    <citation type="submission" date="2023-11" db="EMBL/GenBank/DDBJ databases">
        <title>Genome assemblies of two species of porcelain crab, Petrolisthes cinctipes and Petrolisthes manimaculis (Anomura: Porcellanidae).</title>
        <authorList>
            <person name="Angst P."/>
        </authorList>
    </citation>
    <scope>NUCLEOTIDE SEQUENCE</scope>
    <source>
        <strain evidence="3">PB745_02</strain>
        <tissue evidence="3">Gill</tissue>
    </source>
</reference>
<protein>
    <recommendedName>
        <fullName evidence="2">C2H2-type domain-containing protein</fullName>
    </recommendedName>
</protein>
<feature type="region of interest" description="Disordered" evidence="1">
    <location>
        <begin position="1"/>
        <end position="122"/>
    </location>
</feature>
<gene>
    <name evidence="3" type="ORF">Pmani_016280</name>
</gene>
<sequence>MENNENKQQQQHQNDKEVQINRGLGALLNRMGASRGGGAQHKPPPPYPVAQVSKPETEVHGFDINSEGFSGWDDLSTQNYNSNYSGQPQKSPDNRDGRPPGGKREAPLKGREDTNKKQKFNYDEDVYGPQDITDWSQVAEFNSDGNVNLIRVENERLAKKYGEGVTRVTAGDKQGRNKYYCKICRVELNSESTLDLHCEGMKHLKRKNILDKSKGLSNTDFPSEVQESERQDQAGLEGKEERNEWEGGQGNDGWEGRRGRGGWEGGIGRGGWEGERGRSGWESGRERDEWEGGRVRDEWEGGRGRDEWEGRRGSVEWEGGRIRGAWEGRSGLDDRYPARGWDSKEMEDEDSWRDWDGRGGGRRDWGNRLQDGGNSSRGDVRRNDHYDWPPQDNRSRYDRPQEDYSRRDVEGRRTSPYGDRDRYYSKGGPTPSDRHTSELYRPPDQFGPPPAPSLRPPTPPPAPSISETSKSTTPEPINLLLKQVATVSVQTDKDAEFAIEVVDMFVKSLKDYNQKMGLANSVNLLDDIAEKVGIMQSFEKESTRHLEYAIL</sequence>
<comment type="caution">
    <text evidence="3">The sequence shown here is derived from an EMBL/GenBank/DDBJ whole genome shotgun (WGS) entry which is preliminary data.</text>
</comment>
<accession>A0AAE1PS17</accession>
<feature type="compositionally biased region" description="Basic and acidic residues" evidence="1">
    <location>
        <begin position="352"/>
        <end position="366"/>
    </location>
</feature>
<dbReference type="Pfam" id="PF12874">
    <property type="entry name" value="zf-met"/>
    <property type="match status" value="1"/>
</dbReference>
<evidence type="ECO:0000259" key="2">
    <source>
        <dbReference type="PROSITE" id="PS00028"/>
    </source>
</evidence>
<dbReference type="SUPFAM" id="SSF57667">
    <property type="entry name" value="beta-beta-alpha zinc fingers"/>
    <property type="match status" value="1"/>
</dbReference>
<evidence type="ECO:0000256" key="1">
    <source>
        <dbReference type="SAM" id="MobiDB-lite"/>
    </source>
</evidence>
<dbReference type="EMBL" id="JAWZYT010001428">
    <property type="protein sequence ID" value="KAK4312267.1"/>
    <property type="molecule type" value="Genomic_DNA"/>
</dbReference>
<evidence type="ECO:0000313" key="4">
    <source>
        <dbReference type="Proteomes" id="UP001292094"/>
    </source>
</evidence>
<feature type="compositionally biased region" description="Basic and acidic residues" evidence="1">
    <location>
        <begin position="378"/>
        <end position="424"/>
    </location>
</feature>